<dbReference type="HOGENOM" id="CLU_2236732_0_0_1"/>
<evidence type="ECO:0000256" key="1">
    <source>
        <dbReference type="SAM" id="MobiDB-lite"/>
    </source>
</evidence>
<feature type="compositionally biased region" description="Polar residues" evidence="1">
    <location>
        <begin position="70"/>
        <end position="84"/>
    </location>
</feature>
<name>X0BUE7_FUSOX</name>
<organism evidence="2 3">
    <name type="scientific">Fusarium oxysporum f. sp. raphani 54005</name>
    <dbReference type="NCBI Taxonomy" id="1089458"/>
    <lineage>
        <taxon>Eukaryota</taxon>
        <taxon>Fungi</taxon>
        <taxon>Dikarya</taxon>
        <taxon>Ascomycota</taxon>
        <taxon>Pezizomycotina</taxon>
        <taxon>Sordariomycetes</taxon>
        <taxon>Hypocreomycetidae</taxon>
        <taxon>Hypocreales</taxon>
        <taxon>Nectriaceae</taxon>
        <taxon>Fusarium</taxon>
        <taxon>Fusarium oxysporum species complex</taxon>
    </lineage>
</organism>
<reference evidence="2 3" key="1">
    <citation type="submission" date="2011-11" db="EMBL/GenBank/DDBJ databases">
        <title>The Genome Sequence of Fusarium oxysporum PHW815.</title>
        <authorList>
            <consortium name="The Broad Institute Genome Sequencing Platform"/>
            <person name="Ma L.-J."/>
            <person name="Gale L.R."/>
            <person name="Schwartz D.C."/>
            <person name="Zhou S."/>
            <person name="Corby-Kistler H."/>
            <person name="Young S.K."/>
            <person name="Zeng Q."/>
            <person name="Gargeya S."/>
            <person name="Fitzgerald M."/>
            <person name="Haas B."/>
            <person name="Abouelleil A."/>
            <person name="Alvarado L."/>
            <person name="Arachchi H.M."/>
            <person name="Berlin A."/>
            <person name="Brown A."/>
            <person name="Chapman S.B."/>
            <person name="Chen Z."/>
            <person name="Dunbar C."/>
            <person name="Freedman E."/>
            <person name="Gearin G."/>
            <person name="Goldberg J."/>
            <person name="Griggs A."/>
            <person name="Gujja S."/>
            <person name="Heiman D."/>
            <person name="Howarth C."/>
            <person name="Larson L."/>
            <person name="Lui A."/>
            <person name="MacDonald P.J.P."/>
            <person name="Montmayeur A."/>
            <person name="Murphy C."/>
            <person name="Neiman D."/>
            <person name="Pearson M."/>
            <person name="Priest M."/>
            <person name="Roberts A."/>
            <person name="Saif S."/>
            <person name="Shea T."/>
            <person name="Shenoy N."/>
            <person name="Sisk P."/>
            <person name="Stolte C."/>
            <person name="Sykes S."/>
            <person name="Wortman J."/>
            <person name="Nusbaum C."/>
            <person name="Birren B."/>
        </authorList>
    </citation>
    <scope>NUCLEOTIDE SEQUENCE [LARGE SCALE GENOMIC DNA]</scope>
    <source>
        <strain evidence="2 3">54005</strain>
    </source>
</reference>
<gene>
    <name evidence="2" type="ORF">FOQG_13509</name>
</gene>
<protein>
    <submittedName>
        <fullName evidence="2">Uncharacterized protein</fullName>
    </submittedName>
</protein>
<accession>X0BUE7</accession>
<proteinExistence type="predicted"/>
<dbReference type="EMBL" id="KI979330">
    <property type="protein sequence ID" value="EXK82124.1"/>
    <property type="molecule type" value="Genomic_DNA"/>
</dbReference>
<keyword evidence="3" id="KW-1185">Reference proteome</keyword>
<evidence type="ECO:0000313" key="3">
    <source>
        <dbReference type="Proteomes" id="UP000030663"/>
    </source>
</evidence>
<feature type="region of interest" description="Disordered" evidence="1">
    <location>
        <begin position="68"/>
        <end position="105"/>
    </location>
</feature>
<feature type="compositionally biased region" description="Polar residues" evidence="1">
    <location>
        <begin position="92"/>
        <end position="105"/>
    </location>
</feature>
<sequence>MRSGLIWGCTALVEDVRDSGLETRPRQNCNLTPNESLYEPPTLLSRILSPSSQEWKFRDTQEPCTRQWAAKSSLSSRAISTGSPLSHPMSKPSPTRWVTPTTMHV</sequence>
<evidence type="ECO:0000313" key="2">
    <source>
        <dbReference type="EMBL" id="EXK82124.1"/>
    </source>
</evidence>
<dbReference type="Proteomes" id="UP000030663">
    <property type="component" value="Unassembled WGS sequence"/>
</dbReference>
<dbReference type="AlphaFoldDB" id="X0BUE7"/>